<dbReference type="Proteomes" id="UP001530377">
    <property type="component" value="Unassembled WGS sequence"/>
</dbReference>
<evidence type="ECO:0000313" key="3">
    <source>
        <dbReference type="Proteomes" id="UP001530377"/>
    </source>
</evidence>
<reference evidence="2 3" key="1">
    <citation type="submission" date="2024-10" db="EMBL/GenBank/DDBJ databases">
        <title>Updated reference genomes for cyclostephanoid diatoms.</title>
        <authorList>
            <person name="Roberts W.R."/>
            <person name="Alverson A.J."/>
        </authorList>
    </citation>
    <scope>NUCLEOTIDE SEQUENCE [LARGE SCALE GENOMIC DNA]</scope>
    <source>
        <strain evidence="2 3">AJA228-03</strain>
    </source>
</reference>
<evidence type="ECO:0000313" key="2">
    <source>
        <dbReference type="EMBL" id="KAL3817076.1"/>
    </source>
</evidence>
<keyword evidence="3" id="KW-1185">Reference proteome</keyword>
<dbReference type="EMBL" id="JALLPB020000120">
    <property type="protein sequence ID" value="KAL3817076.1"/>
    <property type="molecule type" value="Genomic_DNA"/>
</dbReference>
<feature type="compositionally biased region" description="Low complexity" evidence="1">
    <location>
        <begin position="9"/>
        <end position="20"/>
    </location>
</feature>
<gene>
    <name evidence="2" type="ORF">ACHAXA_000126</name>
</gene>
<dbReference type="AlphaFoldDB" id="A0ABD3RY19"/>
<name>A0ABD3RY19_9STRA</name>
<comment type="caution">
    <text evidence="2">The sequence shown here is derived from an EMBL/GenBank/DDBJ whole genome shotgun (WGS) entry which is preliminary data.</text>
</comment>
<accession>A0ABD3RY19</accession>
<feature type="region of interest" description="Disordered" evidence="1">
    <location>
        <begin position="1"/>
        <end position="20"/>
    </location>
</feature>
<protein>
    <submittedName>
        <fullName evidence="2">Uncharacterized protein</fullName>
    </submittedName>
</protein>
<proteinExistence type="predicted"/>
<organism evidence="2 3">
    <name type="scientific">Cyclostephanos tholiformis</name>
    <dbReference type="NCBI Taxonomy" id="382380"/>
    <lineage>
        <taxon>Eukaryota</taxon>
        <taxon>Sar</taxon>
        <taxon>Stramenopiles</taxon>
        <taxon>Ochrophyta</taxon>
        <taxon>Bacillariophyta</taxon>
        <taxon>Coscinodiscophyceae</taxon>
        <taxon>Thalassiosirophycidae</taxon>
        <taxon>Stephanodiscales</taxon>
        <taxon>Stephanodiscaceae</taxon>
        <taxon>Cyclostephanos</taxon>
    </lineage>
</organism>
<evidence type="ECO:0000256" key="1">
    <source>
        <dbReference type="SAM" id="MobiDB-lite"/>
    </source>
</evidence>
<sequence length="412" mass="44541">MLGHHDTTTSDQQSSPPTQSRGQLLAIMCLMIGYALHSATDAGIFVPLNITRGTFPGGGRKGEFVHKEMTRDYAAVDGTLLTVATDLGMIGPDGEISDVLHDDVDGDDGTAGLGGGGGDLLYAVLLDDPGAVPGGMTRFLGGALLVASSDDRRRKAIVATSRRLLIDANERISTGMVKGDGDIATSRHVLYEFGGRLPSVIAGMACHPYSGGIWSSLVLSYKVRGEGWFDLYILPLTHIGGLCLFPLLRVQDREGDALYPLRLFDAHRVNKSINSPVSLPSLSPARNLANTRTPSLVPPHRTKIQNTTKIIPKFMKYAREHGESGKSPIVISTCSARQRMCTYYTPLEKRDEFFMGRKTTEEYAKEFVHAGILERIGIRFDGSWGTYASDVFRGIKRAVGLGGGKVEGKSEL</sequence>